<keyword evidence="13" id="KW-1185">Reference proteome</keyword>
<dbReference type="AlphaFoldDB" id="A0A023AZ00"/>
<dbReference type="Proteomes" id="UP000019763">
    <property type="component" value="Unassembled WGS sequence"/>
</dbReference>
<dbReference type="Pfam" id="PF00005">
    <property type="entry name" value="ABC_tran"/>
    <property type="match status" value="2"/>
</dbReference>
<dbReference type="PANTHER" id="PTHR43394:SF1">
    <property type="entry name" value="ATP-BINDING CASSETTE SUB-FAMILY B MEMBER 10, MITOCHONDRIAL"/>
    <property type="match status" value="1"/>
</dbReference>
<keyword evidence="5 12" id="KW-0067">ATP-binding</keyword>
<dbReference type="eggNOG" id="KOG0055">
    <property type="taxonomic scope" value="Eukaryota"/>
</dbReference>
<dbReference type="Pfam" id="PF00664">
    <property type="entry name" value="ABC_membrane"/>
    <property type="match status" value="1"/>
</dbReference>
<dbReference type="CDD" id="cd18578">
    <property type="entry name" value="ABC_6TM_Pgp_ABCB1_D2_like"/>
    <property type="match status" value="1"/>
</dbReference>
<dbReference type="SUPFAM" id="SSF90123">
    <property type="entry name" value="ABC transporter transmembrane region"/>
    <property type="match status" value="1"/>
</dbReference>
<feature type="transmembrane region" description="Helical" evidence="9">
    <location>
        <begin position="375"/>
        <end position="396"/>
    </location>
</feature>
<feature type="domain" description="ABC transmembrane type-1" evidence="11">
    <location>
        <begin position="331"/>
        <end position="602"/>
    </location>
</feature>
<evidence type="ECO:0000256" key="3">
    <source>
        <dbReference type="ARBA" id="ARBA00022692"/>
    </source>
</evidence>
<dbReference type="GO" id="GO:0016887">
    <property type="term" value="F:ATP hydrolysis activity"/>
    <property type="evidence" value="ECO:0007669"/>
    <property type="project" value="InterPro"/>
</dbReference>
<dbReference type="EMBL" id="AFNH02001255">
    <property type="protein sequence ID" value="EZG43535.1"/>
    <property type="molecule type" value="Genomic_DNA"/>
</dbReference>
<dbReference type="PROSITE" id="PS50893">
    <property type="entry name" value="ABC_TRANSPORTER_2"/>
    <property type="match status" value="2"/>
</dbReference>
<dbReference type="PROSITE" id="PS50929">
    <property type="entry name" value="ABC_TM1F"/>
    <property type="match status" value="1"/>
</dbReference>
<dbReference type="GO" id="GO:0005743">
    <property type="term" value="C:mitochondrial inner membrane"/>
    <property type="evidence" value="ECO:0007669"/>
    <property type="project" value="TreeGrafter"/>
</dbReference>
<evidence type="ECO:0000256" key="7">
    <source>
        <dbReference type="ARBA" id="ARBA00023136"/>
    </source>
</evidence>
<dbReference type="FunFam" id="3.40.50.300:FF:000604">
    <property type="entry name" value="ABC transporter B family member 28"/>
    <property type="match status" value="1"/>
</dbReference>
<dbReference type="GO" id="GO:0005524">
    <property type="term" value="F:ATP binding"/>
    <property type="evidence" value="ECO:0007669"/>
    <property type="project" value="UniProtKB-KW"/>
</dbReference>
<dbReference type="PANTHER" id="PTHR43394">
    <property type="entry name" value="ATP-DEPENDENT PERMEASE MDL1, MITOCHONDRIAL"/>
    <property type="match status" value="1"/>
</dbReference>
<comment type="subcellular location">
    <subcellularLocation>
        <location evidence="1">Membrane</location>
        <topology evidence="1">Multi-pass membrane protein</topology>
    </subcellularLocation>
</comment>
<dbReference type="SUPFAM" id="SSF52540">
    <property type="entry name" value="P-loop containing nucleoside triphosphate hydrolases"/>
    <property type="match status" value="2"/>
</dbReference>
<dbReference type="InterPro" id="IPR003593">
    <property type="entry name" value="AAA+_ATPase"/>
</dbReference>
<dbReference type="SMART" id="SM00382">
    <property type="entry name" value="AAA"/>
    <property type="match status" value="2"/>
</dbReference>
<feature type="transmembrane region" description="Helical" evidence="9">
    <location>
        <begin position="479"/>
        <end position="498"/>
    </location>
</feature>
<feature type="domain" description="ABC transporter" evidence="10">
    <location>
        <begin position="1"/>
        <end position="190"/>
    </location>
</feature>
<evidence type="ECO:0000256" key="2">
    <source>
        <dbReference type="ARBA" id="ARBA00022448"/>
    </source>
</evidence>
<feature type="domain" description="ABC transporter" evidence="10">
    <location>
        <begin position="661"/>
        <end position="905"/>
    </location>
</feature>
<dbReference type="InterPro" id="IPR027417">
    <property type="entry name" value="P-loop_NTPase"/>
</dbReference>
<dbReference type="OrthoDB" id="6500128at2759"/>
<dbReference type="EC" id="3.6.3.44" evidence="12"/>
<dbReference type="GO" id="GO:0015421">
    <property type="term" value="F:ABC-type oligopeptide transporter activity"/>
    <property type="evidence" value="ECO:0007669"/>
    <property type="project" value="TreeGrafter"/>
</dbReference>
<organism evidence="12 13">
    <name type="scientific">Gregarina niphandrodes</name>
    <name type="common">Septate eugregarine</name>
    <dbReference type="NCBI Taxonomy" id="110365"/>
    <lineage>
        <taxon>Eukaryota</taxon>
        <taxon>Sar</taxon>
        <taxon>Alveolata</taxon>
        <taxon>Apicomplexa</taxon>
        <taxon>Conoidasida</taxon>
        <taxon>Gregarinasina</taxon>
        <taxon>Eugregarinorida</taxon>
        <taxon>Gregarinidae</taxon>
        <taxon>Gregarina</taxon>
    </lineage>
</organism>
<evidence type="ECO:0000256" key="1">
    <source>
        <dbReference type="ARBA" id="ARBA00004141"/>
    </source>
</evidence>
<dbReference type="VEuPathDB" id="CryptoDB:GNI_167900"/>
<keyword evidence="6 9" id="KW-1133">Transmembrane helix</keyword>
<dbReference type="InterPro" id="IPR011527">
    <property type="entry name" value="ABC1_TM_dom"/>
</dbReference>
<dbReference type="Gene3D" id="1.20.1560.10">
    <property type="entry name" value="ABC transporter type 1, transmembrane domain"/>
    <property type="match status" value="1"/>
</dbReference>
<feature type="transmembrane region" description="Helical" evidence="9">
    <location>
        <begin position="454"/>
        <end position="473"/>
    </location>
</feature>
<protein>
    <submittedName>
        <fullName evidence="12">ATP-binding cassette transporter</fullName>
        <ecNumber evidence="12">3.6.3.44</ecNumber>
    </submittedName>
</protein>
<evidence type="ECO:0000256" key="5">
    <source>
        <dbReference type="ARBA" id="ARBA00022840"/>
    </source>
</evidence>
<evidence type="ECO:0000313" key="13">
    <source>
        <dbReference type="Proteomes" id="UP000019763"/>
    </source>
</evidence>
<dbReference type="FunFam" id="3.40.50.300:FF:000836">
    <property type="entry name" value="ABC transporter B family member 25"/>
    <property type="match status" value="1"/>
</dbReference>
<evidence type="ECO:0000256" key="9">
    <source>
        <dbReference type="SAM" id="Phobius"/>
    </source>
</evidence>
<evidence type="ECO:0000256" key="8">
    <source>
        <dbReference type="SAM" id="MobiDB-lite"/>
    </source>
</evidence>
<evidence type="ECO:0000259" key="10">
    <source>
        <dbReference type="PROSITE" id="PS50893"/>
    </source>
</evidence>
<evidence type="ECO:0000256" key="4">
    <source>
        <dbReference type="ARBA" id="ARBA00022741"/>
    </source>
</evidence>
<keyword evidence="7 9" id="KW-0472">Membrane</keyword>
<feature type="transmembrane region" description="Helical" evidence="9">
    <location>
        <begin position="331"/>
        <end position="355"/>
    </location>
</feature>
<name>A0A023AZ00_GRENI</name>
<dbReference type="InterPro" id="IPR036640">
    <property type="entry name" value="ABC1_TM_sf"/>
</dbReference>
<feature type="region of interest" description="Disordered" evidence="8">
    <location>
        <begin position="257"/>
        <end position="283"/>
    </location>
</feature>
<keyword evidence="3 9" id="KW-0812">Transmembrane</keyword>
<evidence type="ECO:0000313" key="12">
    <source>
        <dbReference type="EMBL" id="EZG43535.1"/>
    </source>
</evidence>
<keyword evidence="4" id="KW-0547">Nucleotide-binding</keyword>
<accession>A0A023AZ00</accession>
<dbReference type="InterPro" id="IPR039421">
    <property type="entry name" value="Type_1_exporter"/>
</dbReference>
<sequence>MRFYDPQSGLVMLDGRPLTEYNVKALRETIAWVGQEPKLFASSIAENIAIGKPDATREEIEEVARKANAHEFISALPDGYDTWVGDGGNQLSGGQKQRVAIARALIKRPKILILDEATSALDNKSEQMVQETLDDIVSKSQITTIIIAHRLTTVRNADVIAVLNNPTDRHSNSGDGGGQELEEMTGSSVVELGTHEELSKIPDGIYAALVAIQTEGPTEEDETDRALQASGGQGAYDYSPQESAILVGGILSRQMSKQNSKSYHQNSKLRQNSKLHQNSRTGGSFEMRTQLSKQLGDVARQESLVFTADYKPPRLFRRTAAPIKSKMVQHILGVVCYIAYQCIWPIYGACYGTFLKTFVDAENPDRLKRESRNNTIIMLCIGIGSFVTFWGQRWFVSQSGQAVVRQAREGVFGGIMKQEMGFFDQPHRSPARLGHILGADTFLLGEWTAGNTTMWLGVSASLILGLVLCLQVNLKLGGVALAIIAALVPITYVASTLVTTGGSIRLTKGEDKLTRTMGDMSAYVTSVILNIRTVTAYNMQPQCEAEFDEMVNILLKEGRKRALIGSIAIGTSNMLRLAAFTLLFYYGATLMANEGLNAVDMMRGCMSFLLAGLQVGRSLAGNVPYSLGKNAARNVWTVVDRLPQIDEDNSMDPTPGAIEEVKFSNVAFKYPTRPNLPIYRNISFSVPRGKSVALVGASGCGKSTAVQLVERFYDVFTKEGQSFGKITINGVDIRDYYVKGLRSRIGLVSQEPSLFSGSVRDNILYGNPEASEEDIIEACREANAWGFVQDMPEGLNTEVGRGGSRLSGGQKQRIAIARALVKKPELLILDEATSALDAASEKVVQEALNKLLATKKFNALVIAHRLSTIRDCDYIVVFVNHNTRGSQIAEVGNHQQLMAIKDGVYSKLVRIAEGASH</sequence>
<keyword evidence="12" id="KW-0378">Hydrolase</keyword>
<evidence type="ECO:0000256" key="6">
    <source>
        <dbReference type="ARBA" id="ARBA00022989"/>
    </source>
</evidence>
<dbReference type="GO" id="GO:0090374">
    <property type="term" value="P:oligopeptide export from mitochondrion"/>
    <property type="evidence" value="ECO:0007669"/>
    <property type="project" value="TreeGrafter"/>
</dbReference>
<dbReference type="InterPro" id="IPR003439">
    <property type="entry name" value="ABC_transporter-like_ATP-bd"/>
</dbReference>
<reference evidence="12" key="1">
    <citation type="submission" date="2013-12" db="EMBL/GenBank/DDBJ databases">
        <authorList>
            <person name="Omoto C.K."/>
            <person name="Sibley D."/>
            <person name="Venepally P."/>
            <person name="Hadjithomas M."/>
            <person name="Karamycheva S."/>
            <person name="Brunk B."/>
            <person name="Roos D."/>
            <person name="Caler E."/>
            <person name="Lorenzi H."/>
        </authorList>
    </citation>
    <scope>NUCLEOTIDE SEQUENCE</scope>
</reference>
<comment type="caution">
    <text evidence="12">The sequence shown here is derived from an EMBL/GenBank/DDBJ whole genome shotgun (WGS) entry which is preliminary data.</text>
</comment>
<evidence type="ECO:0000259" key="11">
    <source>
        <dbReference type="PROSITE" id="PS50929"/>
    </source>
</evidence>
<dbReference type="InterPro" id="IPR017871">
    <property type="entry name" value="ABC_transporter-like_CS"/>
</dbReference>
<gene>
    <name evidence="12" type="ORF">GNI_167900</name>
</gene>
<dbReference type="OMA" id="GYFRLAM"/>
<dbReference type="RefSeq" id="XP_011133234.1">
    <property type="nucleotide sequence ID" value="XM_011134932.1"/>
</dbReference>
<proteinExistence type="predicted"/>
<dbReference type="PROSITE" id="PS00211">
    <property type="entry name" value="ABC_TRANSPORTER_1"/>
    <property type="match status" value="2"/>
</dbReference>
<dbReference type="GeneID" id="22915776"/>
<dbReference type="Gene3D" id="3.40.50.300">
    <property type="entry name" value="P-loop containing nucleotide triphosphate hydrolases"/>
    <property type="match status" value="2"/>
</dbReference>
<keyword evidence="2" id="KW-0813">Transport</keyword>